<dbReference type="Pfam" id="PF00392">
    <property type="entry name" value="GntR"/>
    <property type="match status" value="1"/>
</dbReference>
<reference evidence="7" key="2">
    <citation type="submission" date="2020-09" db="EMBL/GenBank/DDBJ databases">
        <authorList>
            <person name="Sun Q."/>
            <person name="Zhou Y."/>
        </authorList>
    </citation>
    <scope>NUCLEOTIDE SEQUENCE</scope>
    <source>
        <strain evidence="7">CGMCC 1.8984</strain>
    </source>
</reference>
<sequence>MMQLFLDSTRDRSMSDQLYDQLAEAIASGRLVPGTRLMPTRAVAADLGVSRSTVTGAYMRLVAEGYVEGRRGGGSIVLDTRAGDDPHWTSTALRATPLAAAIGRYESGLSSARYDLTAGRVDHRLFPLAEWKRSMNRALTSLADRLGRYGDPAGDGEVRAALAHWVARSRAVAARPEQIVITRGAAHAIDLVARTLLSPGDVAAVEEPGYPPVIALLRLAGADVVGVPVDRNGIVVDAIPENARLVYVTPSHQYPLGAVLSRERRHALLRWARRRDAGIIEDDYDSEFRYSSRPLEPLQRLDGDGRVVYVGTFSKVLSPALRLGFAVLPIGLVPAVTAVRRAVDFVPPAATAAAMGSFIESGALDRHLRRARREYATRYRMLRAALSEAPIGLLTALPSDAGLHITAMTPDAPSDEILMERALERGLQLSLLHRTYQFSEPQPGVVLGFGAIAGDDIPPAIHRLVECLRG</sequence>
<keyword evidence="3" id="KW-0805">Transcription regulation</keyword>
<dbReference type="SUPFAM" id="SSF46785">
    <property type="entry name" value="Winged helix' DNA-binding domain"/>
    <property type="match status" value="1"/>
</dbReference>
<dbReference type="GO" id="GO:0003700">
    <property type="term" value="F:DNA-binding transcription factor activity"/>
    <property type="evidence" value="ECO:0007669"/>
    <property type="project" value="InterPro"/>
</dbReference>
<keyword evidence="2" id="KW-0663">Pyridoxal phosphate</keyword>
<feature type="domain" description="HTH gntR-type" evidence="6">
    <location>
        <begin position="12"/>
        <end position="80"/>
    </location>
</feature>
<evidence type="ECO:0000313" key="8">
    <source>
        <dbReference type="Proteomes" id="UP000636956"/>
    </source>
</evidence>
<dbReference type="SUPFAM" id="SSF53383">
    <property type="entry name" value="PLP-dependent transferases"/>
    <property type="match status" value="1"/>
</dbReference>
<name>A0A917UW46_9MICO</name>
<comment type="caution">
    <text evidence="7">The sequence shown here is derived from an EMBL/GenBank/DDBJ whole genome shotgun (WGS) entry which is preliminary data.</text>
</comment>
<dbReference type="GO" id="GO:0003677">
    <property type="term" value="F:DNA binding"/>
    <property type="evidence" value="ECO:0007669"/>
    <property type="project" value="UniProtKB-KW"/>
</dbReference>
<evidence type="ECO:0000256" key="4">
    <source>
        <dbReference type="ARBA" id="ARBA00023125"/>
    </source>
</evidence>
<dbReference type="EMBL" id="BMMD01000020">
    <property type="protein sequence ID" value="GGJ89509.1"/>
    <property type="molecule type" value="Genomic_DNA"/>
</dbReference>
<evidence type="ECO:0000256" key="1">
    <source>
        <dbReference type="ARBA" id="ARBA00005384"/>
    </source>
</evidence>
<dbReference type="Gene3D" id="3.40.640.10">
    <property type="entry name" value="Type I PLP-dependent aspartate aminotransferase-like (Major domain)"/>
    <property type="match status" value="1"/>
</dbReference>
<dbReference type="RefSeq" id="WP_229662401.1">
    <property type="nucleotide sequence ID" value="NZ_BMMD01000020.1"/>
</dbReference>
<dbReference type="PANTHER" id="PTHR46577">
    <property type="entry name" value="HTH-TYPE TRANSCRIPTIONAL REGULATORY PROTEIN GABR"/>
    <property type="match status" value="1"/>
</dbReference>
<dbReference type="PROSITE" id="PS50949">
    <property type="entry name" value="HTH_GNTR"/>
    <property type="match status" value="1"/>
</dbReference>
<gene>
    <name evidence="7" type="ORF">GCM10011372_30170</name>
</gene>
<dbReference type="AlphaFoldDB" id="A0A917UW46"/>
<comment type="similarity">
    <text evidence="1">In the C-terminal section; belongs to the class-I pyridoxal-phosphate-dependent aminotransferase family.</text>
</comment>
<evidence type="ECO:0000313" key="7">
    <source>
        <dbReference type="EMBL" id="GGJ89509.1"/>
    </source>
</evidence>
<dbReference type="InterPro" id="IPR015421">
    <property type="entry name" value="PyrdxlP-dep_Trfase_major"/>
</dbReference>
<dbReference type="InterPro" id="IPR015424">
    <property type="entry name" value="PyrdxlP-dep_Trfase"/>
</dbReference>
<evidence type="ECO:0000256" key="5">
    <source>
        <dbReference type="ARBA" id="ARBA00023163"/>
    </source>
</evidence>
<keyword evidence="4" id="KW-0238">DNA-binding</keyword>
<dbReference type="InterPro" id="IPR036390">
    <property type="entry name" value="WH_DNA-bd_sf"/>
</dbReference>
<evidence type="ECO:0000259" key="6">
    <source>
        <dbReference type="PROSITE" id="PS50949"/>
    </source>
</evidence>
<proteinExistence type="inferred from homology"/>
<dbReference type="Gene3D" id="1.10.10.10">
    <property type="entry name" value="Winged helix-like DNA-binding domain superfamily/Winged helix DNA-binding domain"/>
    <property type="match status" value="1"/>
</dbReference>
<accession>A0A917UW46</accession>
<dbReference type="PANTHER" id="PTHR46577:SF1">
    <property type="entry name" value="HTH-TYPE TRANSCRIPTIONAL REGULATORY PROTEIN GABR"/>
    <property type="match status" value="1"/>
</dbReference>
<dbReference type="CDD" id="cd00609">
    <property type="entry name" value="AAT_like"/>
    <property type="match status" value="1"/>
</dbReference>
<keyword evidence="8" id="KW-1185">Reference proteome</keyword>
<evidence type="ECO:0000256" key="3">
    <source>
        <dbReference type="ARBA" id="ARBA00023015"/>
    </source>
</evidence>
<keyword evidence="5" id="KW-0804">Transcription</keyword>
<organism evidence="7 8">
    <name type="scientific">Agromyces bauzanensis</name>
    <dbReference type="NCBI Taxonomy" id="1308924"/>
    <lineage>
        <taxon>Bacteria</taxon>
        <taxon>Bacillati</taxon>
        <taxon>Actinomycetota</taxon>
        <taxon>Actinomycetes</taxon>
        <taxon>Micrococcales</taxon>
        <taxon>Microbacteriaceae</taxon>
        <taxon>Agromyces</taxon>
    </lineage>
</organism>
<dbReference type="CDD" id="cd07377">
    <property type="entry name" value="WHTH_GntR"/>
    <property type="match status" value="1"/>
</dbReference>
<protein>
    <submittedName>
        <fullName evidence="7">GntR family transcriptional regulator</fullName>
    </submittedName>
</protein>
<dbReference type="InterPro" id="IPR004839">
    <property type="entry name" value="Aminotransferase_I/II_large"/>
</dbReference>
<dbReference type="InterPro" id="IPR051446">
    <property type="entry name" value="HTH_trans_reg/aminotransferase"/>
</dbReference>
<dbReference type="GO" id="GO:0030170">
    <property type="term" value="F:pyridoxal phosphate binding"/>
    <property type="evidence" value="ECO:0007669"/>
    <property type="project" value="InterPro"/>
</dbReference>
<dbReference type="Pfam" id="PF00155">
    <property type="entry name" value="Aminotran_1_2"/>
    <property type="match status" value="1"/>
</dbReference>
<dbReference type="SMART" id="SM00345">
    <property type="entry name" value="HTH_GNTR"/>
    <property type="match status" value="1"/>
</dbReference>
<evidence type="ECO:0000256" key="2">
    <source>
        <dbReference type="ARBA" id="ARBA00022898"/>
    </source>
</evidence>
<dbReference type="Proteomes" id="UP000636956">
    <property type="component" value="Unassembled WGS sequence"/>
</dbReference>
<dbReference type="InterPro" id="IPR000524">
    <property type="entry name" value="Tscrpt_reg_HTH_GntR"/>
</dbReference>
<dbReference type="InterPro" id="IPR036388">
    <property type="entry name" value="WH-like_DNA-bd_sf"/>
</dbReference>
<reference evidence="7" key="1">
    <citation type="journal article" date="2014" name="Int. J. Syst. Evol. Microbiol.">
        <title>Complete genome sequence of Corynebacterium casei LMG S-19264T (=DSM 44701T), isolated from a smear-ripened cheese.</title>
        <authorList>
            <consortium name="US DOE Joint Genome Institute (JGI-PGF)"/>
            <person name="Walter F."/>
            <person name="Albersmeier A."/>
            <person name="Kalinowski J."/>
            <person name="Ruckert C."/>
        </authorList>
    </citation>
    <scope>NUCLEOTIDE SEQUENCE</scope>
    <source>
        <strain evidence="7">CGMCC 1.8984</strain>
    </source>
</reference>